<dbReference type="HOGENOM" id="CLU_350981_0_0_1"/>
<feature type="region of interest" description="Disordered" evidence="1">
    <location>
        <begin position="686"/>
        <end position="711"/>
    </location>
</feature>
<feature type="compositionally biased region" description="Low complexity" evidence="1">
    <location>
        <begin position="686"/>
        <end position="702"/>
    </location>
</feature>
<evidence type="ECO:0000313" key="4">
    <source>
        <dbReference type="Proteomes" id="UP000053259"/>
    </source>
</evidence>
<gene>
    <name evidence="3" type="ORF">PV09_09129</name>
</gene>
<dbReference type="InterPro" id="IPR039726">
    <property type="entry name" value="Prp40-like"/>
</dbReference>
<dbReference type="GO" id="GO:0005685">
    <property type="term" value="C:U1 snRNP"/>
    <property type="evidence" value="ECO:0007669"/>
    <property type="project" value="TreeGrafter"/>
</dbReference>
<feature type="region of interest" description="Disordered" evidence="1">
    <location>
        <begin position="84"/>
        <end position="111"/>
    </location>
</feature>
<dbReference type="InterPro" id="IPR036020">
    <property type="entry name" value="WW_dom_sf"/>
</dbReference>
<evidence type="ECO:0000256" key="1">
    <source>
        <dbReference type="SAM" id="MobiDB-lite"/>
    </source>
</evidence>
<dbReference type="STRING" id="253628.A0A0D1XAF4"/>
<feature type="domain" description="WW" evidence="2">
    <location>
        <begin position="356"/>
        <end position="389"/>
    </location>
</feature>
<reference evidence="3 4" key="1">
    <citation type="submission" date="2015-01" db="EMBL/GenBank/DDBJ databases">
        <title>The Genome Sequence of Ochroconis gallopava CBS43764.</title>
        <authorList>
            <consortium name="The Broad Institute Genomics Platform"/>
            <person name="Cuomo C."/>
            <person name="de Hoog S."/>
            <person name="Gorbushina A."/>
            <person name="Stielow B."/>
            <person name="Teixiera M."/>
            <person name="Abouelleil A."/>
            <person name="Chapman S.B."/>
            <person name="Priest M."/>
            <person name="Young S.K."/>
            <person name="Wortman J."/>
            <person name="Nusbaum C."/>
            <person name="Birren B."/>
        </authorList>
    </citation>
    <scope>NUCLEOTIDE SEQUENCE [LARGE SCALE GENOMIC DNA]</scope>
    <source>
        <strain evidence="3 4">CBS 43764</strain>
    </source>
</reference>
<dbReference type="GeneID" id="27317102"/>
<dbReference type="RefSeq" id="XP_016209045.1">
    <property type="nucleotide sequence ID" value="XM_016363125.1"/>
</dbReference>
<dbReference type="PANTHER" id="PTHR11864">
    <property type="entry name" value="PRE-MRNA-PROCESSING PROTEIN PRP40"/>
    <property type="match status" value="1"/>
</dbReference>
<dbReference type="SUPFAM" id="SSF51045">
    <property type="entry name" value="WW domain"/>
    <property type="match status" value="2"/>
</dbReference>
<accession>A0A0D1XAF4</accession>
<keyword evidence="4" id="KW-1185">Reference proteome</keyword>
<feature type="domain" description="WW" evidence="2">
    <location>
        <begin position="390"/>
        <end position="423"/>
    </location>
</feature>
<feature type="compositionally biased region" description="Polar residues" evidence="1">
    <location>
        <begin position="430"/>
        <end position="453"/>
    </location>
</feature>
<feature type="region of interest" description="Disordered" evidence="1">
    <location>
        <begin position="536"/>
        <end position="557"/>
    </location>
</feature>
<dbReference type="AlphaFoldDB" id="A0A0D1XAF4"/>
<dbReference type="CDD" id="cd00201">
    <property type="entry name" value="WW"/>
    <property type="match status" value="2"/>
</dbReference>
<protein>
    <recommendedName>
        <fullName evidence="2">WW domain-containing protein</fullName>
    </recommendedName>
</protein>
<name>A0A0D1XAF4_9PEZI</name>
<dbReference type="SMART" id="SM00456">
    <property type="entry name" value="WW"/>
    <property type="match status" value="2"/>
</dbReference>
<feature type="region of interest" description="Disordered" evidence="1">
    <location>
        <begin position="754"/>
        <end position="778"/>
    </location>
</feature>
<dbReference type="PANTHER" id="PTHR11864:SF35">
    <property type="entry name" value="WW DOMAIN-CONTAINING PROTEIN"/>
    <property type="match status" value="1"/>
</dbReference>
<dbReference type="Pfam" id="PF00397">
    <property type="entry name" value="WW"/>
    <property type="match status" value="2"/>
</dbReference>
<dbReference type="EMBL" id="KN847582">
    <property type="protein sequence ID" value="KIV99175.1"/>
    <property type="molecule type" value="Genomic_DNA"/>
</dbReference>
<feature type="region of interest" description="Disordered" evidence="1">
    <location>
        <begin position="26"/>
        <end position="53"/>
    </location>
</feature>
<dbReference type="InterPro" id="IPR001202">
    <property type="entry name" value="WW_dom"/>
</dbReference>
<sequence>MPQSSVTPNTPIQAVPRKAVARKAIGGVGSAPASETNIVKSPDAEASSIPTNDGLANRIIPITASSPALTLIPAHTQTAQHSELGANGFSSTSSPQLSQQQEVASRPDLQRRASSMSYFSNPHMASTVQPVGYAGQAVHENSSMSAVHPQQTGVASQAEGQAQSPNLWRMNSLQSVGSVFSSSHASGWPASPSSMISDQTGCTSPLSRFSTASDTISPGGGASILTGSMSQSPPATKVTSLPTCAQCRAVIQANVSKFECLICWTGAVITTFCVYCFTSGSAATGHAEHDKSFFVNESDPEVQPGKRAEDSISQSLPHLSPVWIIRKNYAGRIWYQHRATGFRTHIRPMTAVVPPPSLLAGWEAHASPDGKQYYYNKTTGVSTWNAPVASPLPYGWKEVRTPDGVPFYVHEVLQLACWERPGQAPKARSGTPSSSEITVESSAPVKTTKSGSKSTVAHGVAAAGAAASLANDISQLSNGASLTPQGIMSATIAAARLTTHGAKFAGKTMGRLAKSQKIRRASRIFTQASHLATLAEGGSFEGGGYGDNGSDDVDAGFTDSFAECEDDSTAVDDGYQQPQDVGFESQYVPSVTMQPVQETYQPPFAPYVQDQVVQQQVAFVQDDSLYAPSEPPPAVVNDVYVTEDVSCSGATVEETNVEVSVNVQSTVDSSYINVNEVQQLVTIQEQQISTQPQPSSPAAAAPLDTYPPTAANANLGASPASGLGSVVAPPATVEIDTLDVVSLDALSPPPAYGLPPDVIPQSPSCATPPLPAELSAVPPAAGVTPPDFDPVLDGSVAVSPSA</sequence>
<dbReference type="GO" id="GO:0045292">
    <property type="term" value="P:mRNA cis splicing, via spliceosome"/>
    <property type="evidence" value="ECO:0007669"/>
    <property type="project" value="InterPro"/>
</dbReference>
<dbReference type="Proteomes" id="UP000053259">
    <property type="component" value="Unassembled WGS sequence"/>
</dbReference>
<dbReference type="GO" id="GO:0003723">
    <property type="term" value="F:RNA binding"/>
    <property type="evidence" value="ECO:0007669"/>
    <property type="project" value="TreeGrafter"/>
</dbReference>
<dbReference type="Gene3D" id="2.20.70.10">
    <property type="match status" value="2"/>
</dbReference>
<dbReference type="VEuPathDB" id="FungiDB:PV09_09129"/>
<feature type="compositionally biased region" description="Low complexity" evidence="1">
    <location>
        <begin position="90"/>
        <end position="101"/>
    </location>
</feature>
<organism evidence="3 4">
    <name type="scientific">Verruconis gallopava</name>
    <dbReference type="NCBI Taxonomy" id="253628"/>
    <lineage>
        <taxon>Eukaryota</taxon>
        <taxon>Fungi</taxon>
        <taxon>Dikarya</taxon>
        <taxon>Ascomycota</taxon>
        <taxon>Pezizomycotina</taxon>
        <taxon>Dothideomycetes</taxon>
        <taxon>Pleosporomycetidae</taxon>
        <taxon>Venturiales</taxon>
        <taxon>Sympoventuriaceae</taxon>
        <taxon>Verruconis</taxon>
    </lineage>
</organism>
<proteinExistence type="predicted"/>
<dbReference type="PROSITE" id="PS50020">
    <property type="entry name" value="WW_DOMAIN_2"/>
    <property type="match status" value="2"/>
</dbReference>
<dbReference type="OrthoDB" id="3946656at2759"/>
<evidence type="ECO:0000259" key="2">
    <source>
        <dbReference type="PROSITE" id="PS50020"/>
    </source>
</evidence>
<feature type="region of interest" description="Disordered" evidence="1">
    <location>
        <begin position="422"/>
        <end position="453"/>
    </location>
</feature>
<evidence type="ECO:0000313" key="3">
    <source>
        <dbReference type="EMBL" id="KIV99175.1"/>
    </source>
</evidence>
<dbReference type="InParanoid" id="A0A0D1XAF4"/>
<dbReference type="GO" id="GO:0071004">
    <property type="term" value="C:U2-type prespliceosome"/>
    <property type="evidence" value="ECO:0007669"/>
    <property type="project" value="TreeGrafter"/>
</dbReference>